<protein>
    <recommendedName>
        <fullName evidence="12">TCP domain-containing protein</fullName>
    </recommendedName>
</protein>
<evidence type="ECO:0000256" key="3">
    <source>
        <dbReference type="ARBA" id="ARBA00023015"/>
    </source>
</evidence>
<dbReference type="GO" id="GO:2000032">
    <property type="term" value="P:regulation of secondary shoot formation"/>
    <property type="evidence" value="ECO:0007669"/>
    <property type="project" value="TreeGrafter"/>
</dbReference>
<accession>A0A5N6QZG7</accession>
<evidence type="ECO:0000256" key="6">
    <source>
        <dbReference type="ARBA" id="ARBA00023242"/>
    </source>
</evidence>
<comment type="subcellular location">
    <subcellularLocation>
        <location evidence="1">Nucleus</location>
    </subcellularLocation>
</comment>
<reference evidence="10 11" key="1">
    <citation type="submission" date="2019-06" db="EMBL/GenBank/DDBJ databases">
        <title>A chromosomal-level reference genome of Carpinus fangiana (Coryloideae, Betulaceae).</title>
        <authorList>
            <person name="Yang X."/>
            <person name="Wang Z."/>
            <person name="Zhang L."/>
            <person name="Hao G."/>
            <person name="Liu J."/>
            <person name="Yang Y."/>
        </authorList>
    </citation>
    <scope>NUCLEOTIDE SEQUENCE [LARGE SCALE GENOMIC DNA]</scope>
    <source>
        <strain evidence="10">Cfa_2016G</strain>
        <tissue evidence="10">Leaf</tissue>
    </source>
</reference>
<dbReference type="OrthoDB" id="1896834at2759"/>
<gene>
    <name evidence="10" type="ORF">FH972_007952</name>
</gene>
<feature type="compositionally biased region" description="Basic and acidic residues" evidence="7">
    <location>
        <begin position="211"/>
        <end position="227"/>
    </location>
</feature>
<evidence type="ECO:0000259" key="8">
    <source>
        <dbReference type="PROSITE" id="PS51369"/>
    </source>
</evidence>
<evidence type="ECO:0000259" key="9">
    <source>
        <dbReference type="PROSITE" id="PS51370"/>
    </source>
</evidence>
<feature type="domain" description="R" evidence="9">
    <location>
        <begin position="189"/>
        <end position="206"/>
    </location>
</feature>
<keyword evidence="11" id="KW-1185">Reference proteome</keyword>
<keyword evidence="6" id="KW-0539">Nucleus</keyword>
<dbReference type="GO" id="GO:0043565">
    <property type="term" value="F:sequence-specific DNA binding"/>
    <property type="evidence" value="ECO:0007669"/>
    <property type="project" value="TreeGrafter"/>
</dbReference>
<dbReference type="GO" id="GO:0005634">
    <property type="term" value="C:nucleus"/>
    <property type="evidence" value="ECO:0007669"/>
    <property type="project" value="UniProtKB-SubCell"/>
</dbReference>
<keyword evidence="2" id="KW-0217">Developmental protein</keyword>
<dbReference type="PROSITE" id="PS51369">
    <property type="entry name" value="TCP"/>
    <property type="match status" value="1"/>
</dbReference>
<dbReference type="AlphaFoldDB" id="A0A5N6QZG7"/>
<dbReference type="InterPro" id="IPR017888">
    <property type="entry name" value="CYC/TB1_R_domain"/>
</dbReference>
<dbReference type="InterPro" id="IPR005333">
    <property type="entry name" value="Transcription_factor_TCP"/>
</dbReference>
<evidence type="ECO:0008006" key="12">
    <source>
        <dbReference type="Google" id="ProtNLM"/>
    </source>
</evidence>
<feature type="domain" description="TCP" evidence="8">
    <location>
        <begin position="75"/>
        <end position="133"/>
    </location>
</feature>
<dbReference type="PANTHER" id="PTHR31072">
    <property type="entry name" value="TRANSCRIPTION FACTOR TCP4-RELATED"/>
    <property type="match status" value="1"/>
</dbReference>
<evidence type="ECO:0000256" key="5">
    <source>
        <dbReference type="ARBA" id="ARBA00023163"/>
    </source>
</evidence>
<keyword evidence="4" id="KW-0238">DNA-binding</keyword>
<feature type="region of interest" description="Disordered" evidence="7">
    <location>
        <begin position="141"/>
        <end position="233"/>
    </location>
</feature>
<dbReference type="Proteomes" id="UP000327013">
    <property type="component" value="Chromosome 3"/>
</dbReference>
<proteinExistence type="predicted"/>
<evidence type="ECO:0000313" key="10">
    <source>
        <dbReference type="EMBL" id="KAE8022122.1"/>
    </source>
</evidence>
<evidence type="ECO:0000313" key="11">
    <source>
        <dbReference type="Proteomes" id="UP000327013"/>
    </source>
</evidence>
<evidence type="ECO:0000256" key="1">
    <source>
        <dbReference type="ARBA" id="ARBA00004123"/>
    </source>
</evidence>
<dbReference type="GO" id="GO:0003700">
    <property type="term" value="F:DNA-binding transcription factor activity"/>
    <property type="evidence" value="ECO:0007669"/>
    <property type="project" value="InterPro"/>
</dbReference>
<evidence type="ECO:0000256" key="2">
    <source>
        <dbReference type="ARBA" id="ARBA00022473"/>
    </source>
</evidence>
<organism evidence="10 11">
    <name type="scientific">Carpinus fangiana</name>
    <dbReference type="NCBI Taxonomy" id="176857"/>
    <lineage>
        <taxon>Eukaryota</taxon>
        <taxon>Viridiplantae</taxon>
        <taxon>Streptophyta</taxon>
        <taxon>Embryophyta</taxon>
        <taxon>Tracheophyta</taxon>
        <taxon>Spermatophyta</taxon>
        <taxon>Magnoliopsida</taxon>
        <taxon>eudicotyledons</taxon>
        <taxon>Gunneridae</taxon>
        <taxon>Pentapetalae</taxon>
        <taxon>rosids</taxon>
        <taxon>fabids</taxon>
        <taxon>Fagales</taxon>
        <taxon>Betulaceae</taxon>
        <taxon>Carpinus</taxon>
    </lineage>
</organism>
<dbReference type="InterPro" id="IPR017887">
    <property type="entry name" value="TF_TCP_subgr"/>
</dbReference>
<evidence type="ECO:0000256" key="4">
    <source>
        <dbReference type="ARBA" id="ARBA00023125"/>
    </source>
</evidence>
<feature type="compositionally biased region" description="Basic and acidic residues" evidence="7">
    <location>
        <begin position="186"/>
        <end position="204"/>
    </location>
</feature>
<keyword evidence="3" id="KW-0805">Transcription regulation</keyword>
<keyword evidence="5" id="KW-0804">Transcription</keyword>
<dbReference type="PROSITE" id="PS51370">
    <property type="entry name" value="R"/>
    <property type="match status" value="1"/>
</dbReference>
<dbReference type="EMBL" id="CM017323">
    <property type="protein sequence ID" value="KAE8022122.1"/>
    <property type="molecule type" value="Genomic_DNA"/>
</dbReference>
<dbReference type="Pfam" id="PF03634">
    <property type="entry name" value="TCP"/>
    <property type="match status" value="1"/>
</dbReference>
<sequence>MFSFTNILNPSPHFPSSSYHPFSPAFADNDDPAADDIFLQYYEPPFLPINAPFPENVITRQNSGDPLAKMPAVVKKDRHSKIYTSQGLRDRRVRLSIDIARKFFDLQDMLGFDKASTTLDWLLTKSRKEIEEVAQMKQQDFSSGGAARSLSPNHSECEVISKSNSFVGAPKEKQKKKMKMPNHEATLAKESREKARARARERAREKRRTSRLAESKKCLQPSGDHHQQQQQQLEVCERSSKVVEDDGQGPRANVFEESIVIRRKLKPSDTHQNSNYYFPNFPLNWDIASTIARSSCCAIPNMNNLSREVHQICGKPLEGSINQRLNENDLQG</sequence>
<evidence type="ECO:0000256" key="7">
    <source>
        <dbReference type="SAM" id="MobiDB-lite"/>
    </source>
</evidence>
<name>A0A5N6QZG7_9ROSI</name>
<dbReference type="PANTHER" id="PTHR31072:SF224">
    <property type="entry name" value="TRANSCRIPTION FACTOR TCP1"/>
    <property type="match status" value="1"/>
</dbReference>